<protein>
    <recommendedName>
        <fullName evidence="2">Bacterial Ig-like domain-containing protein</fullName>
    </recommendedName>
</protein>
<evidence type="ECO:0000313" key="3">
    <source>
        <dbReference type="EMBL" id="PXX43542.1"/>
    </source>
</evidence>
<proteinExistence type="predicted"/>
<evidence type="ECO:0000259" key="2">
    <source>
        <dbReference type="Pfam" id="PF20251"/>
    </source>
</evidence>
<keyword evidence="1" id="KW-0732">Signal</keyword>
<sequence>MGSRRWIWTAVAAVLLVACSSKGGVVSQTRSAGENTISCINDGSVDWTGIKTVYLYGDGCAVPPTCTIRDEETISQLVEQVQQTGEYQEVSRSEYLEGMNGIWVEFDNGVCISMYREENYGTVSKEKETTGKPPFYRFPQEFRKTVQALLESPDKKVSVFEAGLNTLEGVTMKAVDGSADSGSVKLCILNETDLDIMFGENYELQHFVNGQWQSVPYIIDNWTFNAVGYSARKDSPAEITVNWEIFHGSMEQGNYRIIKTVNDFRGSGDYTTYYLAAEYEIKEQ</sequence>
<reference evidence="3 4" key="1">
    <citation type="submission" date="2018-05" db="EMBL/GenBank/DDBJ databases">
        <title>Genomic Encyclopedia of Type Strains, Phase IV (KMG-IV): sequencing the most valuable type-strain genomes for metagenomic binning, comparative biology and taxonomic classification.</title>
        <authorList>
            <person name="Goeker M."/>
        </authorList>
    </citation>
    <scope>NUCLEOTIDE SEQUENCE [LARGE SCALE GENOMIC DNA]</scope>
    <source>
        <strain evidence="3 4">DSM 24995</strain>
    </source>
</reference>
<name>A0A2V3XWP3_9FIRM</name>
<evidence type="ECO:0000256" key="1">
    <source>
        <dbReference type="SAM" id="SignalP"/>
    </source>
</evidence>
<dbReference type="Pfam" id="PF20251">
    <property type="entry name" value="Big_14"/>
    <property type="match status" value="1"/>
</dbReference>
<organism evidence="3 4">
    <name type="scientific">Hungatella effluvii</name>
    <dbReference type="NCBI Taxonomy" id="1096246"/>
    <lineage>
        <taxon>Bacteria</taxon>
        <taxon>Bacillati</taxon>
        <taxon>Bacillota</taxon>
        <taxon>Clostridia</taxon>
        <taxon>Lachnospirales</taxon>
        <taxon>Lachnospiraceae</taxon>
        <taxon>Hungatella</taxon>
    </lineage>
</organism>
<accession>A0A2V3XWP3</accession>
<evidence type="ECO:0000313" key="4">
    <source>
        <dbReference type="Proteomes" id="UP000248057"/>
    </source>
</evidence>
<feature type="chain" id="PRO_5038664870" description="Bacterial Ig-like domain-containing protein" evidence="1">
    <location>
        <begin position="24"/>
        <end position="284"/>
    </location>
</feature>
<dbReference type="EMBL" id="QJKD01000030">
    <property type="protein sequence ID" value="PXX43542.1"/>
    <property type="molecule type" value="Genomic_DNA"/>
</dbReference>
<dbReference type="AlphaFoldDB" id="A0A2V3XWP3"/>
<dbReference type="GeneID" id="86065008"/>
<dbReference type="Proteomes" id="UP000248057">
    <property type="component" value="Unassembled WGS sequence"/>
</dbReference>
<comment type="caution">
    <text evidence="3">The sequence shown here is derived from an EMBL/GenBank/DDBJ whole genome shotgun (WGS) entry which is preliminary data.</text>
</comment>
<dbReference type="InterPro" id="IPR046878">
    <property type="entry name" value="Big_14"/>
</dbReference>
<dbReference type="PROSITE" id="PS51257">
    <property type="entry name" value="PROKAR_LIPOPROTEIN"/>
    <property type="match status" value="1"/>
</dbReference>
<feature type="domain" description="Bacterial Ig-like" evidence="2">
    <location>
        <begin position="169"/>
        <end position="271"/>
    </location>
</feature>
<keyword evidence="4" id="KW-1185">Reference proteome</keyword>
<gene>
    <name evidence="3" type="ORF">DFR60_13011</name>
</gene>
<feature type="signal peptide" evidence="1">
    <location>
        <begin position="1"/>
        <end position="23"/>
    </location>
</feature>
<dbReference type="RefSeq" id="WP_110326676.1">
    <property type="nucleotide sequence ID" value="NZ_QJKD01000030.1"/>
</dbReference>